<dbReference type="InterPro" id="IPR052720">
    <property type="entry name" value="Glycosyl_hydrolase_97"/>
</dbReference>
<dbReference type="InterPro" id="IPR029483">
    <property type="entry name" value="GH97_C"/>
</dbReference>
<protein>
    <submittedName>
        <fullName evidence="10">Glycosyl-hydrolase 97 C-terminal, oligomerisation</fullName>
    </submittedName>
</protein>
<accession>A0A1I2A671</accession>
<dbReference type="InterPro" id="IPR013785">
    <property type="entry name" value="Aldolase_TIM"/>
</dbReference>
<feature type="domain" description="Glycosyl-hydrolase 97 catalytic" evidence="7">
    <location>
        <begin position="314"/>
        <end position="462"/>
    </location>
</feature>
<evidence type="ECO:0000256" key="2">
    <source>
        <dbReference type="ARBA" id="ARBA00011245"/>
    </source>
</evidence>
<dbReference type="EMBL" id="FONA01000010">
    <property type="protein sequence ID" value="SFE38393.1"/>
    <property type="molecule type" value="Genomic_DNA"/>
</dbReference>
<evidence type="ECO:0000259" key="7">
    <source>
        <dbReference type="Pfam" id="PF10566"/>
    </source>
</evidence>
<evidence type="ECO:0000259" key="9">
    <source>
        <dbReference type="Pfam" id="PF14509"/>
    </source>
</evidence>
<keyword evidence="11" id="KW-1185">Reference proteome</keyword>
<evidence type="ECO:0000256" key="3">
    <source>
        <dbReference type="ARBA" id="ARBA00022801"/>
    </source>
</evidence>
<keyword evidence="3 10" id="KW-0378">Hydrolase</keyword>
<gene>
    <name evidence="10" type="ORF">SAMN05444380_110107</name>
</gene>
<comment type="subunit">
    <text evidence="2">Monomer.</text>
</comment>
<dbReference type="GO" id="GO:0030246">
    <property type="term" value="F:carbohydrate binding"/>
    <property type="evidence" value="ECO:0007669"/>
    <property type="project" value="InterPro"/>
</dbReference>
<name>A0A1I2A671_9BACT</name>
<dbReference type="AlphaFoldDB" id="A0A1I2A671"/>
<reference evidence="10 11" key="1">
    <citation type="submission" date="2016-10" db="EMBL/GenBank/DDBJ databases">
        <authorList>
            <person name="de Groot N.N."/>
        </authorList>
    </citation>
    <scope>NUCLEOTIDE SEQUENCE [LARGE SCALE GENOMIC DNA]</scope>
    <source>
        <strain evidence="10 11">DSM 19012</strain>
    </source>
</reference>
<dbReference type="RefSeq" id="WP_010527238.1">
    <property type="nucleotide sequence ID" value="NZ_AFSL01000039.1"/>
</dbReference>
<dbReference type="OrthoDB" id="1109141at2"/>
<dbReference type="PROSITE" id="PS51257">
    <property type="entry name" value="PROKAR_LIPOPROTEIN"/>
    <property type="match status" value="1"/>
</dbReference>
<keyword evidence="4" id="KW-0106">Calcium</keyword>
<evidence type="ECO:0000256" key="1">
    <source>
        <dbReference type="ARBA" id="ARBA00001913"/>
    </source>
</evidence>
<dbReference type="Pfam" id="PF10566">
    <property type="entry name" value="Glyco_hydro_97"/>
    <property type="match status" value="1"/>
</dbReference>
<dbReference type="STRING" id="385682.SAMN05444380_110107"/>
<dbReference type="Gene3D" id="2.60.40.1180">
    <property type="entry name" value="Golgi alpha-mannosidase II"/>
    <property type="match status" value="1"/>
</dbReference>
<dbReference type="InterPro" id="IPR029486">
    <property type="entry name" value="GH97_N"/>
</dbReference>
<dbReference type="GO" id="GO:0016798">
    <property type="term" value="F:hydrolase activity, acting on glycosyl bonds"/>
    <property type="evidence" value="ECO:0007669"/>
    <property type="project" value="UniProtKB-KW"/>
</dbReference>
<dbReference type="InterPro" id="IPR013780">
    <property type="entry name" value="Glyco_hydro_b"/>
</dbReference>
<dbReference type="eggNOG" id="COG3589">
    <property type="taxonomic scope" value="Bacteria"/>
</dbReference>
<dbReference type="Proteomes" id="UP000181976">
    <property type="component" value="Unassembled WGS sequence"/>
</dbReference>
<dbReference type="Pfam" id="PF14509">
    <property type="entry name" value="GH97_C"/>
    <property type="match status" value="1"/>
</dbReference>
<dbReference type="InterPro" id="IPR014718">
    <property type="entry name" value="GH-type_carb-bd"/>
</dbReference>
<evidence type="ECO:0000256" key="4">
    <source>
        <dbReference type="ARBA" id="ARBA00022837"/>
    </source>
</evidence>
<comment type="cofactor">
    <cofactor evidence="1">
        <name>Ca(2+)</name>
        <dbReference type="ChEBI" id="CHEBI:29108"/>
    </cofactor>
</comment>
<dbReference type="Pfam" id="PF14508">
    <property type="entry name" value="GH97_N"/>
    <property type="match status" value="1"/>
</dbReference>
<feature type="domain" description="Glycosyl-hydrolase 97 N-terminal" evidence="8">
    <location>
        <begin position="29"/>
        <end position="291"/>
    </location>
</feature>
<evidence type="ECO:0000256" key="6">
    <source>
        <dbReference type="SAM" id="SignalP"/>
    </source>
</evidence>
<dbReference type="InParanoid" id="A0A1I2A671"/>
<dbReference type="Gene3D" id="2.70.98.10">
    <property type="match status" value="1"/>
</dbReference>
<evidence type="ECO:0000313" key="10">
    <source>
        <dbReference type="EMBL" id="SFE38393.1"/>
    </source>
</evidence>
<keyword evidence="6" id="KW-0732">Signal</keyword>
<evidence type="ECO:0000256" key="5">
    <source>
        <dbReference type="ARBA" id="ARBA00023295"/>
    </source>
</evidence>
<proteinExistence type="predicted"/>
<keyword evidence="5" id="KW-0326">Glycosidase</keyword>
<dbReference type="PANTHER" id="PTHR35803">
    <property type="entry name" value="GLUCAN 1,4-ALPHA-GLUCOSIDASE SUSB-RELATED"/>
    <property type="match status" value="1"/>
</dbReference>
<evidence type="ECO:0000259" key="8">
    <source>
        <dbReference type="Pfam" id="PF14508"/>
    </source>
</evidence>
<dbReference type="SUPFAM" id="SSF51445">
    <property type="entry name" value="(Trans)glycosidases"/>
    <property type="match status" value="1"/>
</dbReference>
<sequence length="651" mass="73200">MKGFKFFIAILLMAAIFCGCSRKSSNLQVFSPNGKIEVKSWIDQHNGILKYSVSYQGQVVLNPSSLGLSRDDCDFSSNLTLMGISSPERVTDDYVMKHGKKSRIHYEANEAVVHTQNRDGQKMDLVFRVSDDGVAFRYIFPEHSDNVVKIIAENTSFNLPEGTKGWLQPMSKAKTGFAGTNPSYEEPYLQEVSADTSSPTGYGWVYPALFKCGEVWLLISETALDRHYCGTHLDNNGFEYRVAFPQPEEIFPGGELLPNNTLPWYSPWRIIAVGELKTIVESTLGTDLANPAAIDGDFSFVEPGLASWSWVILKDESVNFETQKKFIDFAAEMKWPYCLVDGLWDQQIGRDRIAKLSEYAQSKGVGLLLWYNSAGSWNTAYQTPKNKMLTHESRVKEFEWMKKIGIKGIKVDFFGGDGQSMIAYYHDILQDAANYGILVNFHGSTLPRGWHRTYPHLMTMEAIKGYEFITFSQETADMAPAHMAMVPFARNVFDPMDFTPVNLSGVPNIERRTTNGFELATSVIFTSGIQHIAETDMGIQTVPDYVKNFLKRFPNGCWDETLFIDGYPGKLAVIARRKENTWYVGGINGENIEKNLALPLPFLQGNKDARLITDGNDGIFSFAKEDIELAEDEKFEISLQPNGGFVLVVEE</sequence>
<dbReference type="PANTHER" id="PTHR35803:SF2">
    <property type="entry name" value="RETAINING ALPHA-GALACTOSIDASE"/>
    <property type="match status" value="1"/>
</dbReference>
<dbReference type="InterPro" id="IPR017853">
    <property type="entry name" value="GH"/>
</dbReference>
<feature type="signal peptide" evidence="6">
    <location>
        <begin position="1"/>
        <end position="23"/>
    </location>
</feature>
<feature type="chain" id="PRO_5010176579" evidence="6">
    <location>
        <begin position="24"/>
        <end position="651"/>
    </location>
</feature>
<evidence type="ECO:0000313" key="11">
    <source>
        <dbReference type="Proteomes" id="UP000181976"/>
    </source>
</evidence>
<organism evidence="10 11">
    <name type="scientific">Thermophagus xiamenensis</name>
    <dbReference type="NCBI Taxonomy" id="385682"/>
    <lineage>
        <taxon>Bacteria</taxon>
        <taxon>Pseudomonadati</taxon>
        <taxon>Bacteroidota</taxon>
        <taxon>Bacteroidia</taxon>
        <taxon>Marinilabiliales</taxon>
        <taxon>Marinilabiliaceae</taxon>
        <taxon>Thermophagus</taxon>
    </lineage>
</organism>
<feature type="domain" description="Glycosyl-hydrolase 97 C-terminal oligomerisation" evidence="9">
    <location>
        <begin position="558"/>
        <end position="648"/>
    </location>
</feature>
<dbReference type="Gene3D" id="3.20.20.70">
    <property type="entry name" value="Aldolase class I"/>
    <property type="match status" value="1"/>
</dbReference>
<dbReference type="InterPro" id="IPR019563">
    <property type="entry name" value="GH97_catalytic"/>
</dbReference>